<dbReference type="Proteomes" id="UP000199128">
    <property type="component" value="Unassembled WGS sequence"/>
</dbReference>
<keyword evidence="14" id="KW-1208">Phospholipid metabolism</keyword>
<feature type="binding site" evidence="18">
    <location>
        <position position="78"/>
    </location>
    <ligand>
        <name>a divalent metal cation</name>
        <dbReference type="ChEBI" id="CHEBI:60240"/>
    </ligand>
</feature>
<dbReference type="GO" id="GO:0046872">
    <property type="term" value="F:metal ion binding"/>
    <property type="evidence" value="ECO:0007669"/>
    <property type="project" value="UniProtKB-KW"/>
</dbReference>
<evidence type="ECO:0000313" key="20">
    <source>
        <dbReference type="EMBL" id="SEH61638.1"/>
    </source>
</evidence>
<evidence type="ECO:0000256" key="14">
    <source>
        <dbReference type="ARBA" id="ARBA00023264"/>
    </source>
</evidence>
<evidence type="ECO:0000256" key="2">
    <source>
        <dbReference type="ARBA" id="ARBA00005967"/>
    </source>
</evidence>
<sequence length="129" mass="13808">MIPGRKSNHPSFRRSFLFALQGFRTAFSLERNIKVMLAGGLVAVIAGFALRLDPVSWGVIFLCCGSVLSMELINTAIETVVDLVSPEFHPLAGRAKDIAAAASWVLCILVAGAGLVIYGYALFRLLGLA</sequence>
<evidence type="ECO:0000256" key="16">
    <source>
        <dbReference type="PIRSR" id="PIRSR600829-2"/>
    </source>
</evidence>
<dbReference type="InterPro" id="IPR033717">
    <property type="entry name" value="UDPK"/>
</dbReference>
<feature type="binding site" evidence="17">
    <location>
        <position position="30"/>
    </location>
    <ligand>
        <name>ATP</name>
        <dbReference type="ChEBI" id="CHEBI:30616"/>
    </ligand>
</feature>
<evidence type="ECO:0000313" key="23">
    <source>
        <dbReference type="Proteomes" id="UP000199135"/>
    </source>
</evidence>
<keyword evidence="18" id="KW-0479">Metal-binding</keyword>
<keyword evidence="4" id="KW-0444">Lipid biosynthesis</keyword>
<feature type="binding site" evidence="17">
    <location>
        <begin position="87"/>
        <end position="89"/>
    </location>
    <ligand>
        <name>ATP</name>
        <dbReference type="ChEBI" id="CHEBI:30616"/>
    </ligand>
</feature>
<keyword evidence="13" id="KW-0594">Phospholipid biosynthesis</keyword>
<reference evidence="21" key="2">
    <citation type="submission" date="2016-10" db="EMBL/GenBank/DDBJ databases">
        <authorList>
            <person name="de Groot N.N."/>
        </authorList>
    </citation>
    <scope>NUCLEOTIDE SEQUENCE [LARGE SCALE GENOMIC DNA]</scope>
    <source>
        <strain evidence="21">KHGC19</strain>
    </source>
</reference>
<dbReference type="GO" id="GO:0005524">
    <property type="term" value="F:ATP binding"/>
    <property type="evidence" value="ECO:0007669"/>
    <property type="project" value="UniProtKB-KW"/>
</dbReference>
<evidence type="ECO:0000256" key="18">
    <source>
        <dbReference type="PIRSR" id="PIRSR600829-4"/>
    </source>
</evidence>
<dbReference type="EMBL" id="FOGP01000005">
    <property type="protein sequence ID" value="SER58677.1"/>
    <property type="molecule type" value="Genomic_DNA"/>
</dbReference>
<keyword evidence="18" id="KW-0460">Magnesium</keyword>
<evidence type="ECO:0000256" key="17">
    <source>
        <dbReference type="PIRSR" id="PIRSR600829-3"/>
    </source>
</evidence>
<feature type="binding site" evidence="17">
    <location>
        <begin position="96"/>
        <end position="97"/>
    </location>
    <ligand>
        <name>ATP</name>
        <dbReference type="ChEBI" id="CHEBI:30616"/>
    </ligand>
</feature>
<feature type="transmembrane region" description="Helical" evidence="19">
    <location>
        <begin position="33"/>
        <end position="50"/>
    </location>
</feature>
<accession>A0A1H9QE21</accession>
<evidence type="ECO:0000313" key="22">
    <source>
        <dbReference type="Proteomes" id="UP000199128"/>
    </source>
</evidence>
<keyword evidence="8 21" id="KW-0418">Kinase</keyword>
<evidence type="ECO:0000256" key="11">
    <source>
        <dbReference type="ARBA" id="ARBA00023098"/>
    </source>
</evidence>
<dbReference type="GO" id="GO:0008654">
    <property type="term" value="P:phospholipid biosynthetic process"/>
    <property type="evidence" value="ECO:0007669"/>
    <property type="project" value="UniProtKB-KW"/>
</dbReference>
<gene>
    <name evidence="21" type="ORF">SAMN05216446_1423</name>
    <name evidence="20" type="ORF">SAMN05216447_10775</name>
</gene>
<dbReference type="InterPro" id="IPR036945">
    <property type="entry name" value="DAGK_sf"/>
</dbReference>
<dbReference type="PANTHER" id="PTHR34299:SF1">
    <property type="entry name" value="DIACYLGLYCEROL KINASE"/>
    <property type="match status" value="1"/>
</dbReference>
<name>A0A1H9QE21_9ACTN</name>
<evidence type="ECO:0000256" key="4">
    <source>
        <dbReference type="ARBA" id="ARBA00022516"/>
    </source>
</evidence>
<organism evidence="21 22">
    <name type="scientific">Parafannyhessea umbonata</name>
    <dbReference type="NCBI Taxonomy" id="604330"/>
    <lineage>
        <taxon>Bacteria</taxon>
        <taxon>Bacillati</taxon>
        <taxon>Actinomycetota</taxon>
        <taxon>Coriobacteriia</taxon>
        <taxon>Coriobacteriales</taxon>
        <taxon>Atopobiaceae</taxon>
        <taxon>Parafannyhessea</taxon>
    </lineage>
</organism>
<dbReference type="GO" id="GO:0016301">
    <property type="term" value="F:kinase activity"/>
    <property type="evidence" value="ECO:0007669"/>
    <property type="project" value="UniProtKB-KW"/>
</dbReference>
<evidence type="ECO:0000256" key="10">
    <source>
        <dbReference type="ARBA" id="ARBA00022989"/>
    </source>
</evidence>
<evidence type="ECO:0000256" key="7">
    <source>
        <dbReference type="ARBA" id="ARBA00022741"/>
    </source>
</evidence>
<keyword evidence="5" id="KW-0808">Transferase</keyword>
<keyword evidence="11" id="KW-0443">Lipid metabolism</keyword>
<evidence type="ECO:0000256" key="19">
    <source>
        <dbReference type="SAM" id="Phobius"/>
    </source>
</evidence>
<dbReference type="AlphaFoldDB" id="A0A1H9QE21"/>
<keyword evidence="23" id="KW-1185">Reference proteome</keyword>
<dbReference type="GO" id="GO:0005886">
    <property type="term" value="C:plasma membrane"/>
    <property type="evidence" value="ECO:0007669"/>
    <property type="project" value="UniProtKB-SubCell"/>
</dbReference>
<keyword evidence="10 19" id="KW-1133">Transmembrane helix</keyword>
<dbReference type="Proteomes" id="UP000199135">
    <property type="component" value="Unassembled WGS sequence"/>
</dbReference>
<dbReference type="PROSITE" id="PS01069">
    <property type="entry name" value="DAGK_PROKAR"/>
    <property type="match status" value="1"/>
</dbReference>
<feature type="binding site" evidence="18">
    <location>
        <position position="30"/>
    </location>
    <ligand>
        <name>a divalent metal cation</name>
        <dbReference type="ChEBI" id="CHEBI:60240"/>
    </ligand>
</feature>
<dbReference type="PANTHER" id="PTHR34299">
    <property type="entry name" value="DIACYLGLYCEROL KINASE"/>
    <property type="match status" value="1"/>
</dbReference>
<comment type="subcellular location">
    <subcellularLocation>
        <location evidence="1">Cell membrane</location>
        <topology evidence="1">Multi-pass membrane protein</topology>
    </subcellularLocation>
</comment>
<dbReference type="Gene3D" id="1.10.287.3610">
    <property type="match status" value="1"/>
</dbReference>
<keyword evidence="6 19" id="KW-0812">Transmembrane</keyword>
<feature type="transmembrane region" description="Helical" evidence="19">
    <location>
        <begin position="98"/>
        <end position="123"/>
    </location>
</feature>
<reference evidence="22 23" key="1">
    <citation type="submission" date="2016-10" db="EMBL/GenBank/DDBJ databases">
        <authorList>
            <person name="Varghese N."/>
            <person name="Submissions S."/>
        </authorList>
    </citation>
    <scope>NUCLEOTIDE SEQUENCE [LARGE SCALE GENOMIC DNA]</scope>
    <source>
        <strain evidence="22">KHGC19</strain>
        <strain evidence="20 23">WCP15</strain>
    </source>
</reference>
<dbReference type="CDD" id="cd14265">
    <property type="entry name" value="UDPK_IM_like"/>
    <property type="match status" value="1"/>
</dbReference>
<evidence type="ECO:0000256" key="8">
    <source>
        <dbReference type="ARBA" id="ARBA00022777"/>
    </source>
</evidence>
<feature type="active site" description="Proton acceptor" evidence="15">
    <location>
        <position position="71"/>
    </location>
</feature>
<proteinExistence type="inferred from homology"/>
<evidence type="ECO:0000256" key="1">
    <source>
        <dbReference type="ARBA" id="ARBA00004651"/>
    </source>
</evidence>
<evidence type="ECO:0000256" key="3">
    <source>
        <dbReference type="ARBA" id="ARBA00022475"/>
    </source>
</evidence>
<evidence type="ECO:0000256" key="6">
    <source>
        <dbReference type="ARBA" id="ARBA00022692"/>
    </source>
</evidence>
<dbReference type="RefSeq" id="WP_078687622.1">
    <property type="nucleotide sequence ID" value="NZ_FNWT01000007.1"/>
</dbReference>
<evidence type="ECO:0000256" key="5">
    <source>
        <dbReference type="ARBA" id="ARBA00022679"/>
    </source>
</evidence>
<feature type="transmembrane region" description="Helical" evidence="19">
    <location>
        <begin position="56"/>
        <end position="77"/>
    </location>
</feature>
<keyword evidence="3" id="KW-1003">Cell membrane</keyword>
<dbReference type="Pfam" id="PF01219">
    <property type="entry name" value="DAGK_prokar"/>
    <property type="match status" value="1"/>
</dbReference>
<evidence type="ECO:0000256" key="15">
    <source>
        <dbReference type="PIRSR" id="PIRSR600829-1"/>
    </source>
</evidence>
<evidence type="ECO:0000256" key="9">
    <source>
        <dbReference type="ARBA" id="ARBA00022840"/>
    </source>
</evidence>
<evidence type="ECO:0000256" key="12">
    <source>
        <dbReference type="ARBA" id="ARBA00023136"/>
    </source>
</evidence>
<comment type="similarity">
    <text evidence="2">Belongs to the bacterial diacylglycerol kinase family.</text>
</comment>
<feature type="binding site" evidence="17">
    <location>
        <position position="78"/>
    </location>
    <ligand>
        <name>ATP</name>
        <dbReference type="ChEBI" id="CHEBI:30616"/>
    </ligand>
</feature>
<dbReference type="EMBL" id="FNWT01000007">
    <property type="protein sequence ID" value="SEH61638.1"/>
    <property type="molecule type" value="Genomic_DNA"/>
</dbReference>
<comment type="cofactor">
    <cofactor evidence="18">
        <name>Mg(2+)</name>
        <dbReference type="ChEBI" id="CHEBI:18420"/>
    </cofactor>
    <text evidence="18">Mn(2+), Zn(2+), Cd(2+) and Co(2+) support activity to lesser extents.</text>
</comment>
<dbReference type="InterPro" id="IPR000829">
    <property type="entry name" value="DAGK"/>
</dbReference>
<keyword evidence="9 17" id="KW-0067">ATP-binding</keyword>
<evidence type="ECO:0000256" key="13">
    <source>
        <dbReference type="ARBA" id="ARBA00023209"/>
    </source>
</evidence>
<feature type="binding site" evidence="16">
    <location>
        <position position="71"/>
    </location>
    <ligand>
        <name>substrate</name>
    </ligand>
</feature>
<keyword evidence="7 17" id="KW-0547">Nucleotide-binding</keyword>
<keyword evidence="12 19" id="KW-0472">Membrane</keyword>
<protein>
    <submittedName>
        <fullName evidence="21">Diacylglycerol kinase (ATP)</fullName>
    </submittedName>
</protein>
<evidence type="ECO:0000313" key="21">
    <source>
        <dbReference type="EMBL" id="SER58677.1"/>
    </source>
</evidence>